<evidence type="ECO:0000256" key="1">
    <source>
        <dbReference type="ARBA" id="ARBA00022598"/>
    </source>
</evidence>
<keyword evidence="2" id="KW-0479">Metal-binding</keyword>
<dbReference type="PANTHER" id="PTHR10099">
    <property type="entry name" value="PHOSPHORIBOSYLFORMYLGLYCINAMIDINE SYNTHASE"/>
    <property type="match status" value="1"/>
</dbReference>
<evidence type="ECO:0000259" key="8">
    <source>
        <dbReference type="Pfam" id="PF18072"/>
    </source>
</evidence>
<dbReference type="EMBL" id="JAFBDT010000016">
    <property type="protein sequence ID" value="MBM7562349.1"/>
    <property type="molecule type" value="Genomic_DNA"/>
</dbReference>
<name>A0ABS2MSI3_9FIRM</name>
<evidence type="ECO:0000259" key="7">
    <source>
        <dbReference type="Pfam" id="PF02769"/>
    </source>
</evidence>
<keyword evidence="4" id="KW-0658">Purine biosynthesis</keyword>
<evidence type="ECO:0000256" key="5">
    <source>
        <dbReference type="ARBA" id="ARBA00022840"/>
    </source>
</evidence>
<dbReference type="Pfam" id="PF02769">
    <property type="entry name" value="AIRS_C"/>
    <property type="match status" value="1"/>
</dbReference>
<dbReference type="CDD" id="cd02204">
    <property type="entry name" value="PurL_repeat2"/>
    <property type="match status" value="1"/>
</dbReference>
<dbReference type="Gene3D" id="3.40.50.880">
    <property type="match status" value="1"/>
</dbReference>
<proteinExistence type="predicted"/>
<evidence type="ECO:0000256" key="6">
    <source>
        <dbReference type="ARBA" id="ARBA00022842"/>
    </source>
</evidence>
<keyword evidence="10" id="KW-1185">Reference proteome</keyword>
<dbReference type="RefSeq" id="WP_204664695.1">
    <property type="nucleotide sequence ID" value="NZ_JAFBDT010000016.1"/>
</dbReference>
<dbReference type="Gene3D" id="3.90.650.10">
    <property type="entry name" value="PurM-like C-terminal domain"/>
    <property type="match status" value="2"/>
</dbReference>
<sequence>MVERVLVEKKKAFAVEAEHLAKELHQTLALESEVSIRIINCYDFEGVSDEQLSEVKQVVLSEPNVDRVLSEDELEGKQIFRVSYLPGQYDQRADSAAQCIQIVTLGEKPQIISSKIYVVEGVSDFDLDRIKAYLINPVESYEVPIEKPNALDLKLDAPGFVPVVEGFVDWDFETLDTFRQDLGLAMTLEDLKLIQKTFAKEKRNPTMTEIKVIDTYWSDHCRHTTFMTLLTDVTFENGPYKRAMVEAYDHYIGLRDFVYPLKDRAVTLMDLATINMKALRLSGGLEDLDVSDEINACSIKIDVSVNGEKEPWLLMFKNETHNHPTEIEPFGGAATCLGGAIRDPLSGRSYVYQSMRVSGSADPRQPISETLDGKLPQKVITQKAAAGFSAYGNQIGLSTGLVSEVYDPGYVAKRMEVGAVIGAAPYTNVVRACPVSGDVVILVGGATGRDGIGGATGSSKSHDEDSLMTCGAEVQKGNPPEERKIQRLFRNSNVTRLIKKCNDFGAGGVSVAIGELADSLEINLDAVVKKYEGLDGTEIAISESQERMAVVVAPQDVNAFIGFCHDENLEASVVAKVTDSGHLIMVYKGQEVLNLSRAFLDTNGVRGEMKVTVVSPQTKTFFEPQRERDLPEMLEDLNICSQRGLVERFDNTIGAGTVLMPFGGVTESTPIQTMVSKIPVLHGETDTVSMMSYGFNPEIGKWSPFHGGYYAVVESVAKLVASGASYKKIRVSLQEYFERLGADPKKWGKPFAALLGASHAQSAFGIAAIGGKDSMSGSFKDLGVPPTLISFAVSTNQADCVITPELKKSGSKVYMWYAKRLTDDLLEFDSLLYGYSKIHKAIAAGDILSAYAVGKGGALVAVTKMAFGNEIGVDFNSKFEAMLKEEAYGSIVFELASGKEAIFEEMAWCFEIGKTIEKASIGFEDKRYAIRNLIETWEKPLKPIFPTVHEGEGYAKAFEYKKRSQHKPSISIAKPRVLVPVFPGTNCEYDTAKAFEKAGAKVETFVFRNRTQSDLMDSIEALSKLLDQSEILALPGGFSAGDEPEGSGKFMASVLRNPKVAESVMRLLQSRDGLILGICNGFQALVKTGLLPYGEIRSLEPDAPTLTFNKIGRHVAKMGNVRVSSVMSPWFSGVQVGDVFKTAFSHGEGRFYANVDAIEAMAHKGQIATQYVDASGRPTYDGAYNLNGSVEAIEGLTSADGRILGKMGHVERMGDHLYKNISGEKYFNLFTSGVQYYK</sequence>
<dbReference type="InterPro" id="IPR036921">
    <property type="entry name" value="PurM-like_N_sf"/>
</dbReference>
<feature type="domain" description="PurM-like C-terminal" evidence="7">
    <location>
        <begin position="436"/>
        <end position="587"/>
    </location>
</feature>
<keyword evidence="1 9" id="KW-0436">Ligase</keyword>
<evidence type="ECO:0000313" key="10">
    <source>
        <dbReference type="Proteomes" id="UP000767854"/>
    </source>
</evidence>
<accession>A0ABS2MSI3</accession>
<gene>
    <name evidence="9" type="ORF">JOC49_001893</name>
</gene>
<dbReference type="Proteomes" id="UP000767854">
    <property type="component" value="Unassembled WGS sequence"/>
</dbReference>
<dbReference type="NCBIfam" id="TIGR01857">
    <property type="entry name" value="FGAM-synthase"/>
    <property type="match status" value="1"/>
</dbReference>
<reference evidence="9 10" key="1">
    <citation type="submission" date="2021-01" db="EMBL/GenBank/DDBJ databases">
        <title>Genomic Encyclopedia of Type Strains, Phase IV (KMG-IV): sequencing the most valuable type-strain genomes for metagenomic binning, comparative biology and taxonomic classification.</title>
        <authorList>
            <person name="Goeker M."/>
        </authorList>
    </citation>
    <scope>NUCLEOTIDE SEQUENCE [LARGE SCALE GENOMIC DNA]</scope>
    <source>
        <strain evidence="9 10">DSM 24436</strain>
    </source>
</reference>
<protein>
    <submittedName>
        <fullName evidence="9">Phosphoribosylformylglycinamidine synthase</fullName>
        <ecNumber evidence="9">6.3.5.3</ecNumber>
    </submittedName>
</protein>
<evidence type="ECO:0000256" key="4">
    <source>
        <dbReference type="ARBA" id="ARBA00022755"/>
    </source>
</evidence>
<comment type="caution">
    <text evidence="9">The sequence shown here is derived from an EMBL/GenBank/DDBJ whole genome shotgun (WGS) entry which is preliminary data.</text>
</comment>
<dbReference type="PANTHER" id="PTHR10099:SF1">
    <property type="entry name" value="PHOSPHORIBOSYLFORMYLGLYCINAMIDINE SYNTHASE"/>
    <property type="match status" value="1"/>
</dbReference>
<dbReference type="SUPFAM" id="SSF55326">
    <property type="entry name" value="PurM N-terminal domain-like"/>
    <property type="match status" value="2"/>
</dbReference>
<dbReference type="SUPFAM" id="SSF56042">
    <property type="entry name" value="PurM C-terminal domain-like"/>
    <property type="match status" value="2"/>
</dbReference>
<dbReference type="InterPro" id="IPR041609">
    <property type="entry name" value="PurL_linker"/>
</dbReference>
<dbReference type="EC" id="6.3.5.3" evidence="9"/>
<evidence type="ECO:0000256" key="2">
    <source>
        <dbReference type="ARBA" id="ARBA00022723"/>
    </source>
</evidence>
<dbReference type="InterPro" id="IPR036676">
    <property type="entry name" value="PurM-like_C_sf"/>
</dbReference>
<evidence type="ECO:0000313" key="9">
    <source>
        <dbReference type="EMBL" id="MBM7562349.1"/>
    </source>
</evidence>
<dbReference type="PROSITE" id="PS51273">
    <property type="entry name" value="GATASE_TYPE_1"/>
    <property type="match status" value="1"/>
</dbReference>
<evidence type="ECO:0000256" key="3">
    <source>
        <dbReference type="ARBA" id="ARBA00022741"/>
    </source>
</evidence>
<dbReference type="CDD" id="cd02203">
    <property type="entry name" value="PurL_repeat1"/>
    <property type="match status" value="1"/>
</dbReference>
<dbReference type="Gene3D" id="3.30.1330.10">
    <property type="entry name" value="PurM-like, N-terminal domain"/>
    <property type="match status" value="2"/>
</dbReference>
<dbReference type="SUPFAM" id="SSF52317">
    <property type="entry name" value="Class I glutamine amidotransferase-like"/>
    <property type="match status" value="1"/>
</dbReference>
<dbReference type="InterPro" id="IPR010918">
    <property type="entry name" value="PurM-like_C_dom"/>
</dbReference>
<dbReference type="Pfam" id="PF18072">
    <property type="entry name" value="FGAR-AT_linker"/>
    <property type="match status" value="1"/>
</dbReference>
<feature type="domain" description="Phosphoribosylformylglycinamidine synthase linker" evidence="8">
    <location>
        <begin position="177"/>
        <end position="223"/>
    </location>
</feature>
<dbReference type="GO" id="GO:0004642">
    <property type="term" value="F:phosphoribosylformylglycinamidine synthase activity"/>
    <property type="evidence" value="ECO:0007669"/>
    <property type="project" value="UniProtKB-EC"/>
</dbReference>
<keyword evidence="6" id="KW-0460">Magnesium</keyword>
<keyword evidence="3" id="KW-0547">Nucleotide-binding</keyword>
<dbReference type="InterPro" id="IPR029062">
    <property type="entry name" value="Class_I_gatase-like"/>
</dbReference>
<dbReference type="InterPro" id="IPR010141">
    <property type="entry name" value="FGAM_synthase"/>
</dbReference>
<dbReference type="SMART" id="SM01211">
    <property type="entry name" value="GATase_5"/>
    <property type="match status" value="1"/>
</dbReference>
<dbReference type="Pfam" id="PF13507">
    <property type="entry name" value="GATase_5"/>
    <property type="match status" value="1"/>
</dbReference>
<organism evidence="9 10">
    <name type="scientific">Fusibacter tunisiensis</name>
    <dbReference type="NCBI Taxonomy" id="1008308"/>
    <lineage>
        <taxon>Bacteria</taxon>
        <taxon>Bacillati</taxon>
        <taxon>Bacillota</taxon>
        <taxon>Clostridia</taxon>
        <taxon>Eubacteriales</taxon>
        <taxon>Eubacteriales Family XII. Incertae Sedis</taxon>
        <taxon>Fusibacter</taxon>
    </lineage>
</organism>
<keyword evidence="5" id="KW-0067">ATP-binding</keyword>